<dbReference type="EMBL" id="JBCGDC010000037">
    <property type="protein sequence ID" value="MFB6394449.1"/>
    <property type="molecule type" value="Genomic_DNA"/>
</dbReference>
<keyword evidence="4" id="KW-1185">Reference proteome</keyword>
<dbReference type="PROSITE" id="PS51173">
    <property type="entry name" value="CBM2"/>
    <property type="match status" value="1"/>
</dbReference>
<feature type="signal peptide" evidence="1">
    <location>
        <begin position="1"/>
        <end position="27"/>
    </location>
</feature>
<dbReference type="InterPro" id="IPR008965">
    <property type="entry name" value="CBM2/CBM3_carb-bd_dom_sf"/>
</dbReference>
<dbReference type="Proteomes" id="UP001582793">
    <property type="component" value="Unassembled WGS sequence"/>
</dbReference>
<dbReference type="InterPro" id="IPR012291">
    <property type="entry name" value="CBM2_carb-bd_dom_sf"/>
</dbReference>
<protein>
    <recommendedName>
        <fullName evidence="2">CBM2 domain-containing protein</fullName>
    </recommendedName>
</protein>
<gene>
    <name evidence="3" type="ORF">AAFH96_15215</name>
</gene>
<feature type="chain" id="PRO_5047183915" description="CBM2 domain-containing protein" evidence="1">
    <location>
        <begin position="28"/>
        <end position="130"/>
    </location>
</feature>
<accession>A0ABV5CR17</accession>
<dbReference type="InterPro" id="IPR001919">
    <property type="entry name" value="CBD2"/>
</dbReference>
<dbReference type="SUPFAM" id="SSF49384">
    <property type="entry name" value="Carbohydrate-binding domain"/>
    <property type="match status" value="1"/>
</dbReference>
<proteinExistence type="predicted"/>
<evidence type="ECO:0000259" key="2">
    <source>
        <dbReference type="PROSITE" id="PS51173"/>
    </source>
</evidence>
<dbReference type="RefSeq" id="WP_364212769.1">
    <property type="nucleotide sequence ID" value="NZ_JBCGDC010000037.1"/>
</dbReference>
<dbReference type="SMART" id="SM00637">
    <property type="entry name" value="CBD_II"/>
    <property type="match status" value="1"/>
</dbReference>
<sequence length="130" mass="13105">MASRVRLVVLAVLGVMAVVFGAAPASAVPADEPPLLCLVTTSTVAWDGGYQVDVTIKNISSGRITWRGKVAPPTGTITGWGATFNGVGGQHTIDPPAHAPVLGSNAISKFGYTGTGSSVALPTITCKTSA</sequence>
<name>A0ABV5CR17_9ACTN</name>
<evidence type="ECO:0000313" key="4">
    <source>
        <dbReference type="Proteomes" id="UP001582793"/>
    </source>
</evidence>
<organism evidence="3 4">
    <name type="scientific">Polymorphospora lycopeni</name>
    <dbReference type="NCBI Taxonomy" id="3140240"/>
    <lineage>
        <taxon>Bacteria</taxon>
        <taxon>Bacillati</taxon>
        <taxon>Actinomycetota</taxon>
        <taxon>Actinomycetes</taxon>
        <taxon>Micromonosporales</taxon>
        <taxon>Micromonosporaceae</taxon>
        <taxon>Polymorphospora</taxon>
    </lineage>
</organism>
<evidence type="ECO:0000256" key="1">
    <source>
        <dbReference type="SAM" id="SignalP"/>
    </source>
</evidence>
<keyword evidence="1" id="KW-0732">Signal</keyword>
<feature type="domain" description="CBM2" evidence="2">
    <location>
        <begin position="21"/>
        <end position="129"/>
    </location>
</feature>
<dbReference type="Gene3D" id="2.60.40.290">
    <property type="match status" value="1"/>
</dbReference>
<comment type="caution">
    <text evidence="3">The sequence shown here is derived from an EMBL/GenBank/DDBJ whole genome shotgun (WGS) entry which is preliminary data.</text>
</comment>
<reference evidence="3 4" key="1">
    <citation type="submission" date="2024-04" db="EMBL/GenBank/DDBJ databases">
        <title>Polymorphospora sp. isolated from Baiyangdian Lake in Xiong'an New Area.</title>
        <authorList>
            <person name="Zhang X."/>
            <person name="Liu J."/>
        </authorList>
    </citation>
    <scope>NUCLEOTIDE SEQUENCE [LARGE SCALE GENOMIC DNA]</scope>
    <source>
        <strain evidence="3 4">2-325</strain>
    </source>
</reference>
<evidence type="ECO:0000313" key="3">
    <source>
        <dbReference type="EMBL" id="MFB6394449.1"/>
    </source>
</evidence>